<feature type="transmembrane region" description="Helical" evidence="1">
    <location>
        <begin position="191"/>
        <end position="208"/>
    </location>
</feature>
<keyword evidence="1" id="KW-1133">Transmembrane helix</keyword>
<keyword evidence="1" id="KW-0812">Transmembrane</keyword>
<protein>
    <submittedName>
        <fullName evidence="2">Uncharacterized protein</fullName>
    </submittedName>
</protein>
<reference evidence="2 3" key="1">
    <citation type="submission" date="2017-11" db="EMBL/GenBank/DDBJ databases">
        <title>Genome sequencing of Fusobacterium periodonticum KCOM 1261.</title>
        <authorList>
            <person name="Kook J.-K."/>
            <person name="Park S.-N."/>
            <person name="Lim Y.K."/>
        </authorList>
    </citation>
    <scope>NUCLEOTIDE SEQUENCE [LARGE SCALE GENOMIC DNA]</scope>
    <source>
        <strain evidence="2 3">KCOM 1261</strain>
    </source>
</reference>
<dbReference type="AlphaFoldDB" id="A0A2D3NWY2"/>
<dbReference type="RefSeq" id="WP_100024691.1">
    <property type="nucleotide sequence ID" value="NZ_CP024699.1"/>
</dbReference>
<feature type="transmembrane region" description="Helical" evidence="1">
    <location>
        <begin position="215"/>
        <end position="237"/>
    </location>
</feature>
<organism evidence="2 3">
    <name type="scientific">Fusobacterium pseudoperiodonticum</name>
    <dbReference type="NCBI Taxonomy" id="2663009"/>
    <lineage>
        <taxon>Bacteria</taxon>
        <taxon>Fusobacteriati</taxon>
        <taxon>Fusobacteriota</taxon>
        <taxon>Fusobacteriia</taxon>
        <taxon>Fusobacteriales</taxon>
        <taxon>Fusobacteriaceae</taxon>
        <taxon>Fusobacterium</taxon>
    </lineage>
</organism>
<gene>
    <name evidence="2" type="ORF">CTM72_04970</name>
</gene>
<evidence type="ECO:0000256" key="1">
    <source>
        <dbReference type="SAM" id="Phobius"/>
    </source>
</evidence>
<accession>A0A2D3NWY2</accession>
<sequence length="315" mass="35748">MASFNFLKTDYQLKQLKNKFSTVWYAGKINGYWCTVNFNAKECSITIGAHKDEEHKSLVQLLRGEGIYKKESITAKNTTVTIKYKIPFLTSSNKKKFDEIIENVTSVLKRNSFTTGGFFDGDNETSPSIYDVGSNYLYLTEAEYKKVVKDLESKKIENINTSENYILGILGVLGISLVGIVAYVLIGMAGYYVWAVPAFLTAASFGVYKYLAKKISVFSAVIIFILSAISLFIGTFLEYTWKLYNFYKEEYMVTFTEVLKEAPDIIWETPVARSGFIRDMLINGAILIIGFGISFYSAYKSEDRFVKIKKVDDDK</sequence>
<dbReference type="Proteomes" id="UP000230056">
    <property type="component" value="Chromosome"/>
</dbReference>
<feature type="transmembrane region" description="Helical" evidence="1">
    <location>
        <begin position="165"/>
        <end position="185"/>
    </location>
</feature>
<feature type="transmembrane region" description="Helical" evidence="1">
    <location>
        <begin position="280"/>
        <end position="299"/>
    </location>
</feature>
<dbReference type="EMBL" id="CP024699">
    <property type="protein sequence ID" value="ATV59164.1"/>
    <property type="molecule type" value="Genomic_DNA"/>
</dbReference>
<proteinExistence type="predicted"/>
<keyword evidence="1" id="KW-0472">Membrane</keyword>
<name>A0A2D3NWY2_9FUSO</name>
<evidence type="ECO:0000313" key="3">
    <source>
        <dbReference type="Proteomes" id="UP000230056"/>
    </source>
</evidence>
<evidence type="ECO:0000313" key="2">
    <source>
        <dbReference type="EMBL" id="ATV59164.1"/>
    </source>
</evidence>